<reference evidence="4" key="1">
    <citation type="journal article" date="2013" name="Nature">
        <title>Draft genome of the wheat A-genome progenitor Triticum urartu.</title>
        <authorList>
            <person name="Ling H.Q."/>
            <person name="Zhao S."/>
            <person name="Liu D."/>
            <person name="Wang J."/>
            <person name="Sun H."/>
            <person name="Zhang C."/>
            <person name="Fan H."/>
            <person name="Li D."/>
            <person name="Dong L."/>
            <person name="Tao Y."/>
            <person name="Gao C."/>
            <person name="Wu H."/>
            <person name="Li Y."/>
            <person name="Cui Y."/>
            <person name="Guo X."/>
            <person name="Zheng S."/>
            <person name="Wang B."/>
            <person name="Yu K."/>
            <person name="Liang Q."/>
            <person name="Yang W."/>
            <person name="Lou X."/>
            <person name="Chen J."/>
            <person name="Feng M."/>
            <person name="Jian J."/>
            <person name="Zhang X."/>
            <person name="Luo G."/>
            <person name="Jiang Y."/>
            <person name="Liu J."/>
            <person name="Wang Z."/>
            <person name="Sha Y."/>
            <person name="Zhang B."/>
            <person name="Wu H."/>
            <person name="Tang D."/>
            <person name="Shen Q."/>
            <person name="Xue P."/>
            <person name="Zou S."/>
            <person name="Wang X."/>
            <person name="Liu X."/>
            <person name="Wang F."/>
            <person name="Yang Y."/>
            <person name="An X."/>
            <person name="Dong Z."/>
            <person name="Zhang K."/>
            <person name="Zhang X."/>
            <person name="Luo M.C."/>
            <person name="Dvorak J."/>
            <person name="Tong Y."/>
            <person name="Wang J."/>
            <person name="Yang H."/>
            <person name="Li Z."/>
            <person name="Wang D."/>
            <person name="Zhang A."/>
            <person name="Wang J."/>
        </authorList>
    </citation>
    <scope>NUCLEOTIDE SEQUENCE</scope>
</reference>
<feature type="domain" description="Jacalin-type lectin" evidence="3">
    <location>
        <begin position="9"/>
        <end position="151"/>
    </location>
</feature>
<evidence type="ECO:0000259" key="3">
    <source>
        <dbReference type="PROSITE" id="PS51752"/>
    </source>
</evidence>
<dbReference type="STRING" id="4572.M8AKE3"/>
<evidence type="ECO:0000256" key="2">
    <source>
        <dbReference type="ARBA" id="ARBA00022734"/>
    </source>
</evidence>
<keyword evidence="2" id="KW-0430">Lectin</keyword>
<dbReference type="GO" id="GO:0030246">
    <property type="term" value="F:carbohydrate binding"/>
    <property type="evidence" value="ECO:0007669"/>
    <property type="project" value="UniProtKB-KW"/>
</dbReference>
<dbReference type="InterPro" id="IPR033734">
    <property type="entry name" value="Jacalin-like_lectin_dom_plant"/>
</dbReference>
<dbReference type="SUPFAM" id="SSF51101">
    <property type="entry name" value="Mannose-binding lectins"/>
    <property type="match status" value="2"/>
</dbReference>
<dbReference type="Gene3D" id="2.100.10.30">
    <property type="entry name" value="Jacalin-like lectin domain"/>
    <property type="match status" value="3"/>
</dbReference>
<organism evidence="4">
    <name type="scientific">Triticum urartu</name>
    <name type="common">Red wild einkorn</name>
    <name type="synonym">Crithodium urartu</name>
    <dbReference type="NCBI Taxonomy" id="4572"/>
    <lineage>
        <taxon>Eukaryota</taxon>
        <taxon>Viridiplantae</taxon>
        <taxon>Streptophyta</taxon>
        <taxon>Embryophyta</taxon>
        <taxon>Tracheophyta</taxon>
        <taxon>Spermatophyta</taxon>
        <taxon>Magnoliopsida</taxon>
        <taxon>Liliopsida</taxon>
        <taxon>Poales</taxon>
        <taxon>Poaceae</taxon>
        <taxon>BOP clade</taxon>
        <taxon>Pooideae</taxon>
        <taxon>Triticodae</taxon>
        <taxon>Triticeae</taxon>
        <taxon>Triticinae</taxon>
        <taxon>Triticum</taxon>
    </lineage>
</organism>
<dbReference type="AlphaFoldDB" id="M8AKE3"/>
<dbReference type="FunFam" id="2.100.10.30:FF:000001">
    <property type="entry name" value="Jacalin-related lectin 33"/>
    <property type="match status" value="1"/>
</dbReference>
<dbReference type="CDD" id="cd09612">
    <property type="entry name" value="Jacalin"/>
    <property type="match status" value="2"/>
</dbReference>
<accession>M8AKE3</accession>
<protein>
    <recommendedName>
        <fullName evidence="3">Jacalin-type lectin domain-containing protein</fullName>
    </recommendedName>
</protein>
<name>M8AKE3_TRIUA</name>
<dbReference type="InterPro" id="IPR036404">
    <property type="entry name" value="Jacalin-like_lectin_dom_sf"/>
</dbReference>
<gene>
    <name evidence="4" type="ORF">TRIUR3_18396</name>
</gene>
<evidence type="ECO:0000256" key="1">
    <source>
        <dbReference type="ARBA" id="ARBA00006568"/>
    </source>
</evidence>
<dbReference type="PANTHER" id="PTHR47293">
    <property type="entry name" value="JACALIN-RELATED LECTIN 3"/>
    <property type="match status" value="1"/>
</dbReference>
<evidence type="ECO:0000313" key="4">
    <source>
        <dbReference type="EMBL" id="EMS65495.1"/>
    </source>
</evidence>
<dbReference type="PANTHER" id="PTHR47293:SF68">
    <property type="entry name" value="JACALIN-RELATED LECTIN 3"/>
    <property type="match status" value="1"/>
</dbReference>
<dbReference type="PROSITE" id="PS51752">
    <property type="entry name" value="JACALIN_LECTIN"/>
    <property type="match status" value="2"/>
</dbReference>
<comment type="similarity">
    <text evidence="1">Belongs to the jacalin lectin family.</text>
</comment>
<dbReference type="InterPro" id="IPR001229">
    <property type="entry name" value="Jacalin-like_lectin_dom"/>
</dbReference>
<dbReference type="SMART" id="SM00915">
    <property type="entry name" value="Jacalin"/>
    <property type="match status" value="2"/>
</dbReference>
<feature type="domain" description="Jacalin-type lectin" evidence="3">
    <location>
        <begin position="246"/>
        <end position="413"/>
    </location>
</feature>
<sequence>MSAANGKSPIVVGPWGGTGGYPWDDGVYSTVCQIMITHGAAVDSIRIQYDLKGHSIWSQTHGSTEDGSETDKVKLDVPGETLLSVSGHYGSVCGSPIIIRSLTFQSNRSKYGPFGTEDGTPFSLPVSSGKIIGFHGRSGSYLNSIGFYLKQVHVPIPSPPSYPASPQIPTAAAYSRHGYTVAEVDDEPEHDMALAVRDRADGYAVYGAGYPKQQYAHPSPDYHDGSIMNKMVSYPSSYRAAAMSGPETHGPWGGSGGTIFDDGVYTGVWQINLTRAVGVTSMKVLYDRHGQAVWGNKHGFSSGVPPDKAVWGNKHGFSSGVPPDKIAFDFPTEVLTHITGYYGPTIIMGPTAVRSLTFHTNRRRYGPYGDEYGPFGDEVGTYFSSPATAEGKVVGFHGRSGQHLDAIGVHMQHWQGDRRAGPKYVLSKYLF</sequence>
<proteinExistence type="inferred from homology"/>
<dbReference type="OMA" id="INWQSIK"/>
<dbReference type="Pfam" id="PF01419">
    <property type="entry name" value="Jacalin"/>
    <property type="match status" value="2"/>
</dbReference>
<dbReference type="eggNOG" id="KOG4197">
    <property type="taxonomic scope" value="Eukaryota"/>
</dbReference>
<dbReference type="EMBL" id="KD043783">
    <property type="protein sequence ID" value="EMS65495.1"/>
    <property type="molecule type" value="Genomic_DNA"/>
</dbReference>